<protein>
    <recommendedName>
        <fullName evidence="4">5'-deoxyadenosine deaminase</fullName>
        <shortName evidence="4">5'-dA deaminase</shortName>
        <ecNumber evidence="4">3.5.4.41</ecNumber>
    </recommendedName>
    <alternativeName>
        <fullName evidence="4">5'-methylthioadenosine deaminase</fullName>
        <shortName evidence="4">MTA deaminase</shortName>
        <ecNumber evidence="4">3.5.4.31</ecNumber>
    </alternativeName>
    <alternativeName>
        <fullName evidence="4">Adenosine deaminase</fullName>
        <ecNumber evidence="4">3.5.4.4</ecNumber>
    </alternativeName>
    <alternativeName>
        <fullName evidence="4">S-adenosylhomocysteine deaminase</fullName>
        <shortName evidence="4">SAH deaminase</shortName>
        <ecNumber evidence="4">3.5.4.28</ecNumber>
    </alternativeName>
</protein>
<feature type="binding site" evidence="4">
    <location>
        <position position="79"/>
    </location>
    <ligand>
        <name>substrate</name>
    </ligand>
</feature>
<accession>A0A7G9YQJ3</accession>
<feature type="binding site" evidence="4">
    <location>
        <position position="52"/>
    </location>
    <ligand>
        <name>Zn(2+)</name>
        <dbReference type="ChEBI" id="CHEBI:29105"/>
    </ligand>
</feature>
<dbReference type="GO" id="GO:0090614">
    <property type="term" value="F:5'-methylthioadenosine deaminase activity"/>
    <property type="evidence" value="ECO:0007669"/>
    <property type="project" value="UniProtKB-EC"/>
</dbReference>
<dbReference type="Gene3D" id="2.30.40.10">
    <property type="entry name" value="Urease, subunit C, domain 1"/>
    <property type="match status" value="1"/>
</dbReference>
<dbReference type="AlphaFoldDB" id="A0A7G9YQJ3"/>
<keyword evidence="3 4" id="KW-0862">Zinc</keyword>
<evidence type="ECO:0000259" key="5">
    <source>
        <dbReference type="Pfam" id="PF01979"/>
    </source>
</evidence>
<evidence type="ECO:0000256" key="3">
    <source>
        <dbReference type="ARBA" id="ARBA00022833"/>
    </source>
</evidence>
<comment type="cofactor">
    <cofactor evidence="4">
        <name>Zn(2+)</name>
        <dbReference type="ChEBI" id="CHEBI:29105"/>
    </cofactor>
    <text evidence="4">Binds 1 zinc ion per subunit.</text>
</comment>
<dbReference type="EMBL" id="MT631418">
    <property type="protein sequence ID" value="QNO50277.1"/>
    <property type="molecule type" value="Genomic_DNA"/>
</dbReference>
<comment type="function">
    <text evidence="4">Catalyzes the deamination of three SAM-derived enzymatic products, namely 5'-deoxyadenosine, S-adenosyl-L-homocysteine, and 5'-methylthioadenosine, to produce the inosine analogs. Can also deaminate adenosine. The preferred substrate for this enzyme is 5'-deoxyadenosine, but all these substrates are efficiently deaminated. Likely functions in a S-adenosyl-L-methionine (SAM) recycling pathway from S-adenosyl-L-homocysteine (SAH) produced from SAM-dependent methylation reactions. May also be involved in the recycling of 5'-deoxyadenosine, whereupon the 5'-deoxyribose moiety of 5'-deoxyinosine is further metabolized to deoxyhexoses used for the biosynthesis of aromatic amino acids in methanogens.</text>
</comment>
<evidence type="ECO:0000256" key="1">
    <source>
        <dbReference type="ARBA" id="ARBA00022723"/>
    </source>
</evidence>
<dbReference type="PANTHER" id="PTHR43794:SF11">
    <property type="entry name" value="AMIDOHYDROLASE-RELATED DOMAIN-CONTAINING PROTEIN"/>
    <property type="match status" value="1"/>
</dbReference>
<dbReference type="InterPro" id="IPR011059">
    <property type="entry name" value="Metal-dep_hydrolase_composite"/>
</dbReference>
<dbReference type="Pfam" id="PF01979">
    <property type="entry name" value="Amidohydro_1"/>
    <property type="match status" value="1"/>
</dbReference>
<dbReference type="EMBL" id="MT630879">
    <property type="protein sequence ID" value="QNO43991.1"/>
    <property type="molecule type" value="Genomic_DNA"/>
</dbReference>
<dbReference type="EC" id="3.5.4.4" evidence="4"/>
<comment type="catalytic activity">
    <reaction evidence="4">
        <text>5'-deoxyadenosine + H2O + H(+) = 5'-deoxyinosine + NH4(+)</text>
        <dbReference type="Rhea" id="RHEA:42892"/>
        <dbReference type="ChEBI" id="CHEBI:15377"/>
        <dbReference type="ChEBI" id="CHEBI:15378"/>
        <dbReference type="ChEBI" id="CHEBI:17319"/>
        <dbReference type="ChEBI" id="CHEBI:28938"/>
        <dbReference type="ChEBI" id="CHEBI:82775"/>
        <dbReference type="EC" id="3.5.4.41"/>
    </reaction>
</comment>
<dbReference type="HAMAP" id="MF_01281">
    <property type="entry name" value="MTA_SAH_deamin"/>
    <property type="match status" value="1"/>
</dbReference>
<dbReference type="GO" id="GO:0004000">
    <property type="term" value="F:adenosine deaminase activity"/>
    <property type="evidence" value="ECO:0007669"/>
    <property type="project" value="UniProtKB-UniRule"/>
</dbReference>
<reference evidence="7" key="1">
    <citation type="submission" date="2020-06" db="EMBL/GenBank/DDBJ databases">
        <title>Unique genomic features of the anaerobic methanotrophic archaea.</title>
        <authorList>
            <person name="Chadwick G.L."/>
            <person name="Skennerton C.T."/>
            <person name="Laso-Perez R."/>
            <person name="Leu A.O."/>
            <person name="Speth D.R."/>
            <person name="Yu H."/>
            <person name="Morgan-Lang C."/>
            <person name="Hatzenpichler R."/>
            <person name="Goudeau D."/>
            <person name="Malmstrom R."/>
            <person name="Brazelton W.J."/>
            <person name="Woyke T."/>
            <person name="Hallam S.J."/>
            <person name="Tyson G.W."/>
            <person name="Wegener G."/>
            <person name="Boetius A."/>
            <person name="Orphan V."/>
        </authorList>
    </citation>
    <scope>NUCLEOTIDE SEQUENCE</scope>
</reference>
<dbReference type="EC" id="3.5.4.41" evidence="4"/>
<organism evidence="7">
    <name type="scientific">Candidatus Methanogaster sp. ANME-2c ERB4</name>
    <dbReference type="NCBI Taxonomy" id="2759911"/>
    <lineage>
        <taxon>Archaea</taxon>
        <taxon>Methanobacteriati</taxon>
        <taxon>Methanobacteriota</taxon>
        <taxon>Stenosarchaea group</taxon>
        <taxon>Methanomicrobia</taxon>
        <taxon>Methanosarcinales</taxon>
        <taxon>ANME-2 cluster</taxon>
        <taxon>Candidatus Methanogasteraceae</taxon>
        <taxon>Candidatus Methanogaster</taxon>
    </lineage>
</organism>
<dbReference type="InterPro" id="IPR006680">
    <property type="entry name" value="Amidohydro-rel"/>
</dbReference>
<comment type="similarity">
    <text evidence="4">Belongs to the metallo-dependent hydrolases superfamily. MTA/SAH deaminase family.</text>
</comment>
<name>A0A7G9YQJ3_9EURY</name>
<dbReference type="GO" id="GO:0090613">
    <property type="term" value="F:5'-deoxyadenosine deaminase activity"/>
    <property type="evidence" value="ECO:0007669"/>
    <property type="project" value="UniProtKB-UniRule"/>
</dbReference>
<dbReference type="CDD" id="cd01298">
    <property type="entry name" value="ATZ_TRZ_like"/>
    <property type="match status" value="1"/>
</dbReference>
<comment type="miscellaneous">
    <text evidence="4">SAH is a product of SAM methyltransferases and is known to be a feedback inhibitor of these enzymes. As a result of this inhibition, organisms have evolved efficient enzymes to metabolize SAH via different pathways. The pathway found in methanogens differs from the canonical pathway, it uses the deamination of S-adenosyl-L-homocysteine to form S-inosyl-L-homocysteine for the regeneration of SAM from S-adenosyl-L-homocysteine. 5'-deoxyadenosine is a radical SAM enzyme reaction product which strongly inhibits radical SAM enzymes. A pathway for removing this product must be present in methanogens where the MTA/SAH nucleosidase which normally metabolizes this compound is absent.</text>
</comment>
<feature type="binding site" evidence="4">
    <location>
        <position position="173"/>
    </location>
    <ligand>
        <name>substrate</name>
    </ligand>
</feature>
<dbReference type="GO" id="GO:0050270">
    <property type="term" value="F:S-adenosylhomocysteine deaminase activity"/>
    <property type="evidence" value="ECO:0007669"/>
    <property type="project" value="UniProtKB-EC"/>
</dbReference>
<feature type="binding site" evidence="4">
    <location>
        <position position="289"/>
    </location>
    <ligand>
        <name>Zn(2+)</name>
        <dbReference type="ChEBI" id="CHEBI:29105"/>
    </ligand>
</feature>
<feature type="domain" description="Amidohydrolase-related" evidence="5">
    <location>
        <begin position="42"/>
        <end position="391"/>
    </location>
</feature>
<dbReference type="PANTHER" id="PTHR43794">
    <property type="entry name" value="AMINOHYDROLASE SSNA-RELATED"/>
    <property type="match status" value="1"/>
</dbReference>
<evidence type="ECO:0000256" key="4">
    <source>
        <dbReference type="HAMAP-Rule" id="MF_01281"/>
    </source>
</evidence>
<comment type="caution">
    <text evidence="4">Lacks conserved residue(s) required for the propagation of feature annotation.</text>
</comment>
<dbReference type="InterPro" id="IPR032466">
    <property type="entry name" value="Metal_Hydrolase"/>
</dbReference>
<comment type="catalytic activity">
    <reaction evidence="4">
        <text>S-adenosyl-L-homocysteine + H2O + H(+) = S-inosyl-L-homocysteine + NH4(+)</text>
        <dbReference type="Rhea" id="RHEA:20716"/>
        <dbReference type="ChEBI" id="CHEBI:15377"/>
        <dbReference type="ChEBI" id="CHEBI:15378"/>
        <dbReference type="ChEBI" id="CHEBI:28938"/>
        <dbReference type="ChEBI" id="CHEBI:57856"/>
        <dbReference type="ChEBI" id="CHEBI:57985"/>
        <dbReference type="EC" id="3.5.4.28"/>
    </reaction>
</comment>
<evidence type="ECO:0000313" key="6">
    <source>
        <dbReference type="EMBL" id="QNO43991.1"/>
    </source>
</evidence>
<dbReference type="InterPro" id="IPR023512">
    <property type="entry name" value="Deaminase_MtaD/DadD"/>
</dbReference>
<comment type="pathway">
    <text evidence="4">Amino-acid biosynthesis; S-adenosyl-L-methionine biosynthesis.</text>
</comment>
<feature type="binding site" evidence="4">
    <location>
        <position position="203"/>
    </location>
    <ligand>
        <name>substrate</name>
    </ligand>
</feature>
<dbReference type="SUPFAM" id="SSF51338">
    <property type="entry name" value="Composite domain of metallo-dependent hydrolases"/>
    <property type="match status" value="1"/>
</dbReference>
<feature type="binding site" evidence="4">
    <location>
        <position position="289"/>
    </location>
    <ligand>
        <name>substrate</name>
    </ligand>
</feature>
<dbReference type="Gene3D" id="3.20.20.140">
    <property type="entry name" value="Metal-dependent hydrolases"/>
    <property type="match status" value="1"/>
</dbReference>
<gene>
    <name evidence="4 7" type="primary">dadD</name>
    <name evidence="7" type="ORF">AHGKLJGF_00012</name>
    <name evidence="6" type="ORF">HEGFGIPA_00006</name>
</gene>
<dbReference type="EC" id="3.5.4.31" evidence="4"/>
<feature type="binding site" evidence="4">
    <location>
        <position position="200"/>
    </location>
    <ligand>
        <name>Zn(2+)</name>
        <dbReference type="ChEBI" id="CHEBI:29105"/>
    </ligand>
</feature>
<proteinExistence type="inferred from homology"/>
<dbReference type="SUPFAM" id="SSF51556">
    <property type="entry name" value="Metallo-dependent hydrolases"/>
    <property type="match status" value="1"/>
</dbReference>
<dbReference type="GO" id="GO:0006556">
    <property type="term" value="P:S-adenosylmethionine biosynthetic process"/>
    <property type="evidence" value="ECO:0007669"/>
    <property type="project" value="UniProtKB-UniRule"/>
</dbReference>
<keyword evidence="1 4" id="KW-0479">Metal-binding</keyword>
<comment type="subunit">
    <text evidence="4">Homotetramer.</text>
</comment>
<sequence length="423" mass="45976">MSLLLRATENYGNVYIEDGTIAEIGCAAYDADTVIDAKRKALVPGFVNTHTHAAMTLFRGYADDLPLQTWLADWIWPAEAKLTGEDVCWGTKLACLEMIKTGTTAFNDMYWHASESAKAVDEMGIRGVISNVFIDIDGGSGGSEEETQRETKRLITKLTKDYSDRVMPALGPHAIYTVSEESLLWIAEFAREEDLLVHIHVSETEQEVKDCIEKTGMRPVEYLDRIGFLGPNVVSAHCVWLDDNEISLLAKHNVNVSYNPTSNMKLAVGENVRYPALRAAGVNVSIGTDGCASNNNLNMLESAKFASLSQKAATNQPTMMPARDALSMVTKHGAQALRIGEGGGEITEGAPADLLLIDLQLPGMTPLHNLDSNLIYASSNCVDTTICDGVVLMEGGAVGGEEEILMKASETAFDLVNRRQRDG</sequence>
<evidence type="ECO:0000256" key="2">
    <source>
        <dbReference type="ARBA" id="ARBA00022801"/>
    </source>
</evidence>
<dbReference type="EC" id="3.5.4.28" evidence="4"/>
<keyword evidence="2 4" id="KW-0378">Hydrolase</keyword>
<dbReference type="FunFam" id="3.20.20.140:FF:000014">
    <property type="entry name" value="5-methylthioadenosine/S-adenosylhomocysteine deaminase"/>
    <property type="match status" value="1"/>
</dbReference>
<feature type="binding site" evidence="4">
    <location>
        <position position="50"/>
    </location>
    <ligand>
        <name>Zn(2+)</name>
        <dbReference type="ChEBI" id="CHEBI:29105"/>
    </ligand>
</feature>
<dbReference type="InterPro" id="IPR050287">
    <property type="entry name" value="MTA/SAH_deaminase"/>
</dbReference>
<dbReference type="GO" id="GO:0046872">
    <property type="term" value="F:metal ion binding"/>
    <property type="evidence" value="ECO:0007669"/>
    <property type="project" value="UniProtKB-KW"/>
</dbReference>
<comment type="catalytic activity">
    <reaction evidence="4">
        <text>adenosine + H2O + H(+) = inosine + NH4(+)</text>
        <dbReference type="Rhea" id="RHEA:24408"/>
        <dbReference type="ChEBI" id="CHEBI:15377"/>
        <dbReference type="ChEBI" id="CHEBI:15378"/>
        <dbReference type="ChEBI" id="CHEBI:16335"/>
        <dbReference type="ChEBI" id="CHEBI:17596"/>
        <dbReference type="ChEBI" id="CHEBI:28938"/>
        <dbReference type="EC" id="3.5.4.4"/>
    </reaction>
</comment>
<dbReference type="UniPathway" id="UPA00315"/>
<comment type="catalytic activity">
    <reaction evidence="4">
        <text>S-methyl-5'-thioadenosine + H2O + H(+) = S-methyl-5'-thioinosine + NH4(+)</text>
        <dbReference type="Rhea" id="RHEA:25025"/>
        <dbReference type="ChEBI" id="CHEBI:15377"/>
        <dbReference type="ChEBI" id="CHEBI:15378"/>
        <dbReference type="ChEBI" id="CHEBI:17509"/>
        <dbReference type="ChEBI" id="CHEBI:28938"/>
        <dbReference type="ChEBI" id="CHEBI:48595"/>
        <dbReference type="EC" id="3.5.4.31"/>
    </reaction>
</comment>
<evidence type="ECO:0000313" key="7">
    <source>
        <dbReference type="EMBL" id="QNO50277.1"/>
    </source>
</evidence>